<evidence type="ECO:0000313" key="4">
    <source>
        <dbReference type="EMBL" id="OKH48416.1"/>
    </source>
</evidence>
<dbReference type="PANTHER" id="PTHR12526:SF510">
    <property type="entry name" value="D-INOSITOL 3-PHOSPHATE GLYCOSYLTRANSFERASE"/>
    <property type="match status" value="1"/>
</dbReference>
<reference evidence="4 5" key="1">
    <citation type="submission" date="2016-11" db="EMBL/GenBank/DDBJ databases">
        <title>Draft Genome Sequences of Nine Cyanobacterial Strains from Diverse Habitats.</title>
        <authorList>
            <person name="Zhu T."/>
            <person name="Hou S."/>
            <person name="Lu X."/>
            <person name="Hess W.R."/>
        </authorList>
    </citation>
    <scope>NUCLEOTIDE SEQUENCE [LARGE SCALE GENOMIC DNA]</scope>
    <source>
        <strain evidence="4 5">NIES-30</strain>
    </source>
</reference>
<protein>
    <submittedName>
        <fullName evidence="4">Glycosyl transferase family 1</fullName>
    </submittedName>
</protein>
<dbReference type="Pfam" id="PF00534">
    <property type="entry name" value="Glycos_transf_1"/>
    <property type="match status" value="1"/>
</dbReference>
<dbReference type="SUPFAM" id="SSF53756">
    <property type="entry name" value="UDP-Glycosyltransferase/glycogen phosphorylase"/>
    <property type="match status" value="1"/>
</dbReference>
<evidence type="ECO:0000259" key="3">
    <source>
        <dbReference type="Pfam" id="PF00534"/>
    </source>
</evidence>
<dbReference type="EMBL" id="MRCG01000006">
    <property type="protein sequence ID" value="OKH48416.1"/>
    <property type="molecule type" value="Genomic_DNA"/>
</dbReference>
<sequence length="413" mass="45586">MKPLNILISAYACQPHMGSEPGVGWHLAQEMAQHHRVWVLTRTSNQSAIEAELAQHPIDTLSFLYCDPPPVANWLPRAHVPHYYAWQVGAYFVAKALLKTVDIDLIHHVTYVRYSTPSFLALLPVPFVWGPVGGGEMAPKSFWRDFSRRGQSYEIVRSLVHRVGELDPFTAMTARRSALVKATTPDTARRLQPFGVTQLKVESESGLSNQEIAQLSQCPTPSPTPFRFISMARLLHWKGLHLGLRAFAAAQLQPDAEYWILGEGPERASLQALAEQLGVAERVKFLGRLPRAETLQQMGQCHALVHASLHDSGGWVCLEAMAAGRPVICLDLGGPSVQVTAETGIKIPATDPVQTVQGLSTAMAKLAYAPELCHQMGAAGQRRVRQHFSWEAKGRELSQQYRAICQEVDPCAS</sequence>
<proteinExistence type="predicted"/>
<gene>
    <name evidence="4" type="ORF">NIES30_10360</name>
</gene>
<evidence type="ECO:0000313" key="5">
    <source>
        <dbReference type="Proteomes" id="UP000185557"/>
    </source>
</evidence>
<dbReference type="AlphaFoldDB" id="A0A1U7J6F1"/>
<accession>A0A1U7J6F1</accession>
<evidence type="ECO:0000256" key="2">
    <source>
        <dbReference type="ARBA" id="ARBA00022679"/>
    </source>
</evidence>
<keyword evidence="5" id="KW-1185">Reference proteome</keyword>
<keyword evidence="1" id="KW-0328">Glycosyltransferase</keyword>
<dbReference type="OrthoDB" id="9775208at2"/>
<dbReference type="Proteomes" id="UP000185557">
    <property type="component" value="Unassembled WGS sequence"/>
</dbReference>
<dbReference type="PANTHER" id="PTHR12526">
    <property type="entry name" value="GLYCOSYLTRANSFERASE"/>
    <property type="match status" value="1"/>
</dbReference>
<dbReference type="RefSeq" id="WP_073608343.1">
    <property type="nucleotide sequence ID" value="NZ_MRCG01000006.1"/>
</dbReference>
<dbReference type="CDD" id="cd03801">
    <property type="entry name" value="GT4_PimA-like"/>
    <property type="match status" value="1"/>
</dbReference>
<dbReference type="GO" id="GO:0016757">
    <property type="term" value="F:glycosyltransferase activity"/>
    <property type="evidence" value="ECO:0007669"/>
    <property type="project" value="UniProtKB-KW"/>
</dbReference>
<dbReference type="Gene3D" id="3.40.50.2000">
    <property type="entry name" value="Glycogen Phosphorylase B"/>
    <property type="match status" value="2"/>
</dbReference>
<dbReference type="STRING" id="549789.NIES30_10360"/>
<evidence type="ECO:0000256" key="1">
    <source>
        <dbReference type="ARBA" id="ARBA00022676"/>
    </source>
</evidence>
<feature type="domain" description="Glycosyl transferase family 1" evidence="3">
    <location>
        <begin position="224"/>
        <end position="382"/>
    </location>
</feature>
<keyword evidence="2 4" id="KW-0808">Transferase</keyword>
<name>A0A1U7J6F1_9CYAN</name>
<comment type="caution">
    <text evidence="4">The sequence shown here is derived from an EMBL/GenBank/DDBJ whole genome shotgun (WGS) entry which is preliminary data.</text>
</comment>
<dbReference type="InterPro" id="IPR001296">
    <property type="entry name" value="Glyco_trans_1"/>
</dbReference>
<organism evidence="4 5">
    <name type="scientific">Phormidium tenue NIES-30</name>
    <dbReference type="NCBI Taxonomy" id="549789"/>
    <lineage>
        <taxon>Bacteria</taxon>
        <taxon>Bacillati</taxon>
        <taxon>Cyanobacteriota</taxon>
        <taxon>Cyanophyceae</taxon>
        <taxon>Oscillatoriophycideae</taxon>
        <taxon>Oscillatoriales</taxon>
        <taxon>Oscillatoriaceae</taxon>
        <taxon>Phormidium</taxon>
    </lineage>
</organism>